<dbReference type="PANTHER" id="PTHR43649">
    <property type="entry name" value="ARABINOSE-BINDING PROTEIN-RELATED"/>
    <property type="match status" value="1"/>
</dbReference>
<evidence type="ECO:0000256" key="3">
    <source>
        <dbReference type="ARBA" id="ARBA00023136"/>
    </source>
</evidence>
<dbReference type="STRING" id="201973.SAMN04488025_11842"/>
<feature type="chain" id="PRO_5011458599" evidence="6">
    <location>
        <begin position="23"/>
        <end position="521"/>
    </location>
</feature>
<keyword evidence="8" id="KW-1185">Reference proteome</keyword>
<dbReference type="InterPro" id="IPR006059">
    <property type="entry name" value="SBP"/>
</dbReference>
<accession>A0A1I2PII5</accession>
<sequence length="521" mass="59541">MRGRKTMLALACVLVLTGGVLACSSPEAERGDSGDKKYTITSFDFLFTDIPPKDGRGLKMINERFNVDYRREYAVVTEYNEKLTARVAAGDIPDVIGFSMEEDRGNYVKWAKQGAFLPLNEYIDDYPTLKMVPKEVWNAVTVDGKIYAIPKYYPKKYQITPIIRKDWLDKLGLKMPTNFEELKEVAIAFAKRDPDGNGRDDTYGLAFGEKNLINFYHFGTYWDADAWYHKNEKGQYIPGIISDARKEWIRVMAELYKAGAIQKDFVLLSHNEANTKVFYAGKAGIFFGAPRGMADDYMKALKKIHPGVELAPIPPFRAPDGSRGYTAGSGFYTASALSAKLADDPGKVRRILEIIDFGRKFYPPEQQNPKNKDFDWLYGNEGTGYQMVDGAPTLPEGKKGLAPWNYMIDRSMWAPSDEANQYHRTYKTKEYRKLAKELEEMHARIPHYDNPIHQVYSETFIEKGQEITLKLLNEQARIITGDRPLSDWDRLVQEYLEAGGAQIIEEVNREIRKNNIRPGWK</sequence>
<evidence type="ECO:0000256" key="2">
    <source>
        <dbReference type="ARBA" id="ARBA00022729"/>
    </source>
</evidence>
<keyword evidence="1" id="KW-1003">Cell membrane</keyword>
<reference evidence="7 8" key="1">
    <citation type="submission" date="2016-10" db="EMBL/GenBank/DDBJ databases">
        <authorList>
            <person name="de Groot N.N."/>
        </authorList>
    </citation>
    <scope>NUCLEOTIDE SEQUENCE [LARGE SCALE GENOMIC DNA]</scope>
    <source>
        <strain evidence="7 8">DSM 44945</strain>
    </source>
</reference>
<protein>
    <submittedName>
        <fullName evidence="7">Putative aldouronate transport system substrate-binding protein</fullName>
    </submittedName>
</protein>
<dbReference type="Pfam" id="PF13416">
    <property type="entry name" value="SBP_bac_8"/>
    <property type="match status" value="1"/>
</dbReference>
<dbReference type="EMBL" id="FOOK01000018">
    <property type="protein sequence ID" value="SFG15982.1"/>
    <property type="molecule type" value="Genomic_DNA"/>
</dbReference>
<evidence type="ECO:0000313" key="7">
    <source>
        <dbReference type="EMBL" id="SFG15982.1"/>
    </source>
</evidence>
<evidence type="ECO:0000313" key="8">
    <source>
        <dbReference type="Proteomes" id="UP000198661"/>
    </source>
</evidence>
<keyword evidence="2 6" id="KW-0732">Signal</keyword>
<evidence type="ECO:0000256" key="6">
    <source>
        <dbReference type="SAM" id="SignalP"/>
    </source>
</evidence>
<dbReference type="AlphaFoldDB" id="A0A1I2PII5"/>
<dbReference type="Gene3D" id="3.40.190.10">
    <property type="entry name" value="Periplasmic binding protein-like II"/>
    <property type="match status" value="2"/>
</dbReference>
<keyword evidence="4" id="KW-0564">Palmitate</keyword>
<dbReference type="SUPFAM" id="SSF53850">
    <property type="entry name" value="Periplasmic binding protein-like II"/>
    <property type="match status" value="1"/>
</dbReference>
<dbReference type="PANTHER" id="PTHR43649:SF33">
    <property type="entry name" value="POLYGALACTURONAN_RHAMNOGALACTURONAN-BINDING PROTEIN YTCQ"/>
    <property type="match status" value="1"/>
</dbReference>
<evidence type="ECO:0000256" key="1">
    <source>
        <dbReference type="ARBA" id="ARBA00022475"/>
    </source>
</evidence>
<organism evidence="7 8">
    <name type="scientific">Planifilum fulgidum</name>
    <dbReference type="NCBI Taxonomy" id="201973"/>
    <lineage>
        <taxon>Bacteria</taxon>
        <taxon>Bacillati</taxon>
        <taxon>Bacillota</taxon>
        <taxon>Bacilli</taxon>
        <taxon>Bacillales</taxon>
        <taxon>Thermoactinomycetaceae</taxon>
        <taxon>Planifilum</taxon>
    </lineage>
</organism>
<evidence type="ECO:0000256" key="4">
    <source>
        <dbReference type="ARBA" id="ARBA00023139"/>
    </source>
</evidence>
<feature type="signal peptide" evidence="6">
    <location>
        <begin position="1"/>
        <end position="22"/>
    </location>
</feature>
<dbReference type="InterPro" id="IPR050490">
    <property type="entry name" value="Bact_solute-bd_prot1"/>
</dbReference>
<evidence type="ECO:0000256" key="5">
    <source>
        <dbReference type="ARBA" id="ARBA00023288"/>
    </source>
</evidence>
<name>A0A1I2PII5_9BACL</name>
<dbReference type="PROSITE" id="PS51257">
    <property type="entry name" value="PROKAR_LIPOPROTEIN"/>
    <property type="match status" value="1"/>
</dbReference>
<gene>
    <name evidence="7" type="ORF">SAMN04488025_11842</name>
</gene>
<dbReference type="RefSeq" id="WP_245752232.1">
    <property type="nucleotide sequence ID" value="NZ_FOOK01000018.1"/>
</dbReference>
<proteinExistence type="predicted"/>
<keyword evidence="3" id="KW-0472">Membrane</keyword>
<keyword evidence="5" id="KW-0449">Lipoprotein</keyword>
<dbReference type="Proteomes" id="UP000198661">
    <property type="component" value="Unassembled WGS sequence"/>
</dbReference>